<proteinExistence type="predicted"/>
<gene>
    <name evidence="1" type="ORF">BV25DRAFT_1829297</name>
</gene>
<comment type="caution">
    <text evidence="1">The sequence shown here is derived from an EMBL/GenBank/DDBJ whole genome shotgun (WGS) entry which is preliminary data.</text>
</comment>
<reference evidence="1" key="2">
    <citation type="journal article" date="2022" name="New Phytol.">
        <title>Evolutionary transition to the ectomycorrhizal habit in the genomes of a hyperdiverse lineage of mushroom-forming fungi.</title>
        <authorList>
            <person name="Looney B."/>
            <person name="Miyauchi S."/>
            <person name="Morin E."/>
            <person name="Drula E."/>
            <person name="Courty P.E."/>
            <person name="Kohler A."/>
            <person name="Kuo A."/>
            <person name="LaButti K."/>
            <person name="Pangilinan J."/>
            <person name="Lipzen A."/>
            <person name="Riley R."/>
            <person name="Andreopoulos W."/>
            <person name="He G."/>
            <person name="Johnson J."/>
            <person name="Nolan M."/>
            <person name="Tritt A."/>
            <person name="Barry K.W."/>
            <person name="Grigoriev I.V."/>
            <person name="Nagy L.G."/>
            <person name="Hibbett D."/>
            <person name="Henrissat B."/>
            <person name="Matheny P.B."/>
            <person name="Labbe J."/>
            <person name="Martin F.M."/>
        </authorList>
    </citation>
    <scope>NUCLEOTIDE SEQUENCE</scope>
    <source>
        <strain evidence="1">HHB10654</strain>
    </source>
</reference>
<keyword evidence="2" id="KW-1185">Reference proteome</keyword>
<name>A0ACB8SSW9_9AGAM</name>
<accession>A0ACB8SSW9</accession>
<protein>
    <submittedName>
        <fullName evidence="1">Uncharacterized protein</fullName>
    </submittedName>
</protein>
<reference evidence="1" key="1">
    <citation type="submission" date="2021-03" db="EMBL/GenBank/DDBJ databases">
        <authorList>
            <consortium name="DOE Joint Genome Institute"/>
            <person name="Ahrendt S."/>
            <person name="Looney B.P."/>
            <person name="Miyauchi S."/>
            <person name="Morin E."/>
            <person name="Drula E."/>
            <person name="Courty P.E."/>
            <person name="Chicoki N."/>
            <person name="Fauchery L."/>
            <person name="Kohler A."/>
            <person name="Kuo A."/>
            <person name="Labutti K."/>
            <person name="Pangilinan J."/>
            <person name="Lipzen A."/>
            <person name="Riley R."/>
            <person name="Andreopoulos W."/>
            <person name="He G."/>
            <person name="Johnson J."/>
            <person name="Barry K.W."/>
            <person name="Grigoriev I.V."/>
            <person name="Nagy L."/>
            <person name="Hibbett D."/>
            <person name="Henrissat B."/>
            <person name="Matheny P.B."/>
            <person name="Labbe J."/>
            <person name="Martin F."/>
        </authorList>
    </citation>
    <scope>NUCLEOTIDE SEQUENCE</scope>
    <source>
        <strain evidence="1">HHB10654</strain>
    </source>
</reference>
<dbReference type="EMBL" id="MU277228">
    <property type="protein sequence ID" value="KAI0059247.1"/>
    <property type="molecule type" value="Genomic_DNA"/>
</dbReference>
<sequence>MPRYLLLVFHVMPTFSSRIPKSNSLPFSWNHQTIPVDLFNSRNTRPVPSCTGMSHACLVDRTRVSFLTLSSTRQRRSSKFCHGRNIWNTTCRQRDHLCRFTTELTSHSYPHRRRPLSSGIVDPQRFYGTLAIGIPYIMRTRSAASLLQARFAFSPWLTICIAVTAAFIPGESMSPLPIMGNSHPRILVGTTLVILTNTCPRDIATSPTCCDPRILVPRAIWGNTLSSQAPLPCSITAY</sequence>
<evidence type="ECO:0000313" key="2">
    <source>
        <dbReference type="Proteomes" id="UP000814140"/>
    </source>
</evidence>
<dbReference type="Proteomes" id="UP000814140">
    <property type="component" value="Unassembled WGS sequence"/>
</dbReference>
<organism evidence="1 2">
    <name type="scientific">Artomyces pyxidatus</name>
    <dbReference type="NCBI Taxonomy" id="48021"/>
    <lineage>
        <taxon>Eukaryota</taxon>
        <taxon>Fungi</taxon>
        <taxon>Dikarya</taxon>
        <taxon>Basidiomycota</taxon>
        <taxon>Agaricomycotina</taxon>
        <taxon>Agaricomycetes</taxon>
        <taxon>Russulales</taxon>
        <taxon>Auriscalpiaceae</taxon>
        <taxon>Artomyces</taxon>
    </lineage>
</organism>
<evidence type="ECO:0000313" key="1">
    <source>
        <dbReference type="EMBL" id="KAI0059247.1"/>
    </source>
</evidence>